<dbReference type="PROSITE" id="PS50956">
    <property type="entry name" value="HTH_ASNC_2"/>
    <property type="match status" value="1"/>
</dbReference>
<dbReference type="PANTHER" id="PTHR30154:SF17">
    <property type="entry name" value="DNA-BINDING TRANSCRIPTIONAL ACTIVATOR DECR"/>
    <property type="match status" value="1"/>
</dbReference>
<dbReference type="OrthoDB" id="166264at2"/>
<dbReference type="GO" id="GO:0043565">
    <property type="term" value="F:sequence-specific DNA binding"/>
    <property type="evidence" value="ECO:0007669"/>
    <property type="project" value="InterPro"/>
</dbReference>
<evidence type="ECO:0000313" key="5">
    <source>
        <dbReference type="EMBL" id="KNC93745.1"/>
    </source>
</evidence>
<protein>
    <submittedName>
        <fullName evidence="5">Transcriptional regulator</fullName>
    </submittedName>
</protein>
<dbReference type="SUPFAM" id="SSF46785">
    <property type="entry name" value="Winged helix' DNA-binding domain"/>
    <property type="match status" value="1"/>
</dbReference>
<organism evidence="5 6">
    <name type="scientific">Trabulsiella odontotermitis</name>
    <dbReference type="NCBI Taxonomy" id="379893"/>
    <lineage>
        <taxon>Bacteria</taxon>
        <taxon>Pseudomonadati</taxon>
        <taxon>Pseudomonadota</taxon>
        <taxon>Gammaproteobacteria</taxon>
        <taxon>Enterobacterales</taxon>
        <taxon>Enterobacteriaceae</taxon>
        <taxon>Trabulsiella</taxon>
    </lineage>
</organism>
<sequence>MLDRKDRELLQLLQWDCSLCIQELAEAVNLTPNPCWKRIKRLEEEGVIIGRVALLSKEKLNLSLTAFVLIKTQQHNHEWYHSFVSVVKDMPEVLGFYRTTGEYDYMLKVVTSDIKGYDGFYKKLVRRVSGLSDVTSCFAMEDIKSITQLPLR</sequence>
<dbReference type="InterPro" id="IPR036390">
    <property type="entry name" value="WH_DNA-bd_sf"/>
</dbReference>
<dbReference type="PATRIC" id="fig|379893.4.peg.3707"/>
<dbReference type="PRINTS" id="PR00033">
    <property type="entry name" value="HTHASNC"/>
</dbReference>
<dbReference type="InterPro" id="IPR000485">
    <property type="entry name" value="AsnC-type_HTH_dom"/>
</dbReference>
<dbReference type="GO" id="GO:0006355">
    <property type="term" value="P:regulation of DNA-templated transcription"/>
    <property type="evidence" value="ECO:0007669"/>
    <property type="project" value="UniProtKB-ARBA"/>
</dbReference>
<dbReference type="AlphaFoldDB" id="A0A0L0GX44"/>
<dbReference type="SMART" id="SM00344">
    <property type="entry name" value="HTH_ASNC"/>
    <property type="match status" value="1"/>
</dbReference>
<keyword evidence="6" id="KW-1185">Reference proteome</keyword>
<accession>A0A0L0GX44</accession>
<dbReference type="Pfam" id="PF13412">
    <property type="entry name" value="HTH_24"/>
    <property type="match status" value="1"/>
</dbReference>
<evidence type="ECO:0000313" key="6">
    <source>
        <dbReference type="Proteomes" id="UP000037393"/>
    </source>
</evidence>
<dbReference type="PANTHER" id="PTHR30154">
    <property type="entry name" value="LEUCINE-RESPONSIVE REGULATORY PROTEIN"/>
    <property type="match status" value="1"/>
</dbReference>
<dbReference type="GO" id="GO:0043200">
    <property type="term" value="P:response to amino acid"/>
    <property type="evidence" value="ECO:0007669"/>
    <property type="project" value="TreeGrafter"/>
</dbReference>
<comment type="caution">
    <text evidence="5">The sequence shown here is derived from an EMBL/GenBank/DDBJ whole genome shotgun (WGS) entry which is preliminary data.</text>
</comment>
<name>A0A0L0GX44_9ENTR</name>
<dbReference type="CDD" id="cd00090">
    <property type="entry name" value="HTH_ARSR"/>
    <property type="match status" value="1"/>
</dbReference>
<keyword evidence="3" id="KW-0804">Transcription</keyword>
<evidence type="ECO:0000256" key="3">
    <source>
        <dbReference type="ARBA" id="ARBA00023163"/>
    </source>
</evidence>
<dbReference type="InterPro" id="IPR011991">
    <property type="entry name" value="ArsR-like_HTH"/>
</dbReference>
<feature type="domain" description="HTH asnC-type" evidence="4">
    <location>
        <begin position="2"/>
        <end position="63"/>
    </location>
</feature>
<reference evidence="5 6" key="1">
    <citation type="journal article" date="2015" name="Appl. Environ. Microbiol.">
        <title>The Enterobacterium Trabulsiella odontotermitis Presents Novel Adaptations Related to Its Association with Fungus-Growing Termites.</title>
        <authorList>
            <person name="Sapountzis P."/>
            <person name="Gruntjes T."/>
            <person name="Otani S."/>
            <person name="Estevez J."/>
            <person name="da Costa R.R."/>
            <person name="Plunkett G.3rd."/>
            <person name="Perna N.T."/>
            <person name="Poulsen M."/>
        </authorList>
    </citation>
    <scope>NUCLEOTIDE SEQUENCE [LARGE SCALE GENOMIC DNA]</scope>
    <source>
        <strain evidence="5 6">12</strain>
    </source>
</reference>
<evidence type="ECO:0000259" key="4">
    <source>
        <dbReference type="PROSITE" id="PS50956"/>
    </source>
</evidence>
<proteinExistence type="predicted"/>
<dbReference type="Pfam" id="PF01037">
    <property type="entry name" value="AsnC_trans_reg"/>
    <property type="match status" value="1"/>
</dbReference>
<dbReference type="SUPFAM" id="SSF54909">
    <property type="entry name" value="Dimeric alpha+beta barrel"/>
    <property type="match status" value="1"/>
</dbReference>
<dbReference type="Proteomes" id="UP000037393">
    <property type="component" value="Unassembled WGS sequence"/>
</dbReference>
<dbReference type="InterPro" id="IPR019887">
    <property type="entry name" value="Tscrpt_reg_AsnC/Lrp_C"/>
</dbReference>
<keyword evidence="1" id="KW-0805">Transcription regulation</keyword>
<dbReference type="Gene3D" id="3.30.70.920">
    <property type="match status" value="1"/>
</dbReference>
<dbReference type="GO" id="GO:0005829">
    <property type="term" value="C:cytosol"/>
    <property type="evidence" value="ECO:0007669"/>
    <property type="project" value="TreeGrafter"/>
</dbReference>
<dbReference type="EMBL" id="JNGI01000044">
    <property type="protein sequence ID" value="KNC93745.1"/>
    <property type="molecule type" value="Genomic_DNA"/>
</dbReference>
<dbReference type="RefSeq" id="WP_049856894.1">
    <property type="nucleotide sequence ID" value="NZ_JNGI01000044.1"/>
</dbReference>
<dbReference type="InterPro" id="IPR019888">
    <property type="entry name" value="Tscrpt_reg_AsnC-like"/>
</dbReference>
<evidence type="ECO:0000256" key="1">
    <source>
        <dbReference type="ARBA" id="ARBA00023015"/>
    </source>
</evidence>
<dbReference type="Gene3D" id="1.10.10.10">
    <property type="entry name" value="Winged helix-like DNA-binding domain superfamily/Winged helix DNA-binding domain"/>
    <property type="match status" value="1"/>
</dbReference>
<keyword evidence="2" id="KW-0238">DNA-binding</keyword>
<gene>
    <name evidence="5" type="ORF">GM31_18270</name>
</gene>
<dbReference type="InterPro" id="IPR036388">
    <property type="entry name" value="WH-like_DNA-bd_sf"/>
</dbReference>
<evidence type="ECO:0000256" key="2">
    <source>
        <dbReference type="ARBA" id="ARBA00023125"/>
    </source>
</evidence>
<dbReference type="InterPro" id="IPR011008">
    <property type="entry name" value="Dimeric_a/b-barrel"/>
</dbReference>